<proteinExistence type="predicted"/>
<sequence length="226" mass="25946">MNFSPTRRTGAFAILLSFNFAICRAVLTSISTGTESHHSKIASEESKANILGIANEPDRYWTNIHYLDTEPHNLRLDPSSGLYINTIYCWPSMGGIIIAERVLAVELAYIGLDRFHNWRDYQEATKSKMRMMWPDEREVLFLGWPEEGGVWLLRYENWKEVHGDIGTIYNALTMERCEGIKLSGGTFFKDPLESEVVRLLLEGFGEHERKEPEVEDGGWWVVGSWV</sequence>
<feature type="chain" id="PRO_5034604566" evidence="1">
    <location>
        <begin position="26"/>
        <end position="226"/>
    </location>
</feature>
<reference evidence="2" key="1">
    <citation type="submission" date="2021-02" db="EMBL/GenBank/DDBJ databases">
        <title>Genome sequence Cadophora malorum strain M34.</title>
        <authorList>
            <person name="Stefanovic E."/>
            <person name="Vu D."/>
            <person name="Scully C."/>
            <person name="Dijksterhuis J."/>
            <person name="Roader J."/>
            <person name="Houbraken J."/>
        </authorList>
    </citation>
    <scope>NUCLEOTIDE SEQUENCE</scope>
    <source>
        <strain evidence="2">M34</strain>
    </source>
</reference>
<protein>
    <submittedName>
        <fullName evidence="2">Uncharacterized protein</fullName>
    </submittedName>
</protein>
<dbReference type="Proteomes" id="UP000664132">
    <property type="component" value="Unassembled WGS sequence"/>
</dbReference>
<evidence type="ECO:0000313" key="3">
    <source>
        <dbReference type="Proteomes" id="UP000664132"/>
    </source>
</evidence>
<evidence type="ECO:0000256" key="1">
    <source>
        <dbReference type="SAM" id="SignalP"/>
    </source>
</evidence>
<name>A0A8H7THE5_9HELO</name>
<dbReference type="OrthoDB" id="4487429at2759"/>
<gene>
    <name evidence="2" type="ORF">IFR04_007162</name>
</gene>
<accession>A0A8H7THE5</accession>
<evidence type="ECO:0000313" key="2">
    <source>
        <dbReference type="EMBL" id="KAG4419662.1"/>
    </source>
</evidence>
<keyword evidence="1" id="KW-0732">Signal</keyword>
<dbReference type="AlphaFoldDB" id="A0A8H7THE5"/>
<comment type="caution">
    <text evidence="2">The sequence shown here is derived from an EMBL/GenBank/DDBJ whole genome shotgun (WGS) entry which is preliminary data.</text>
</comment>
<dbReference type="EMBL" id="JAFJYH010000100">
    <property type="protein sequence ID" value="KAG4419662.1"/>
    <property type="molecule type" value="Genomic_DNA"/>
</dbReference>
<organism evidence="2 3">
    <name type="scientific">Cadophora malorum</name>
    <dbReference type="NCBI Taxonomy" id="108018"/>
    <lineage>
        <taxon>Eukaryota</taxon>
        <taxon>Fungi</taxon>
        <taxon>Dikarya</taxon>
        <taxon>Ascomycota</taxon>
        <taxon>Pezizomycotina</taxon>
        <taxon>Leotiomycetes</taxon>
        <taxon>Helotiales</taxon>
        <taxon>Ploettnerulaceae</taxon>
        <taxon>Cadophora</taxon>
    </lineage>
</organism>
<feature type="signal peptide" evidence="1">
    <location>
        <begin position="1"/>
        <end position="25"/>
    </location>
</feature>
<keyword evidence="3" id="KW-1185">Reference proteome</keyword>